<dbReference type="Gene3D" id="3.30.559.10">
    <property type="entry name" value="Chloramphenicol acetyltransferase-like domain"/>
    <property type="match status" value="1"/>
</dbReference>
<evidence type="ECO:0000256" key="1">
    <source>
        <dbReference type="ARBA" id="ARBA00001957"/>
    </source>
</evidence>
<dbReference type="PROSITE" id="PS00455">
    <property type="entry name" value="AMP_BINDING"/>
    <property type="match status" value="2"/>
</dbReference>
<dbReference type="InterPro" id="IPR036736">
    <property type="entry name" value="ACP-like_sf"/>
</dbReference>
<dbReference type="InterPro" id="IPR006162">
    <property type="entry name" value="Ppantetheine_attach_site"/>
</dbReference>
<proteinExistence type="predicted"/>
<accession>A0A017T3G3</accession>
<dbReference type="GO" id="GO:0005829">
    <property type="term" value="C:cytosol"/>
    <property type="evidence" value="ECO:0007669"/>
    <property type="project" value="TreeGrafter"/>
</dbReference>
<dbReference type="SMART" id="SM00823">
    <property type="entry name" value="PKS_PP"/>
    <property type="match status" value="2"/>
</dbReference>
<dbReference type="GO" id="GO:0043041">
    <property type="term" value="P:amino acid activation for nonribosomal peptide biosynthetic process"/>
    <property type="evidence" value="ECO:0007669"/>
    <property type="project" value="TreeGrafter"/>
</dbReference>
<dbReference type="Pfam" id="PF00501">
    <property type="entry name" value="AMP-binding"/>
    <property type="match status" value="2"/>
</dbReference>
<keyword evidence="3" id="KW-0597">Phosphoprotein</keyword>
<keyword evidence="6" id="KW-0436">Ligase</keyword>
<dbReference type="InterPro" id="IPR000873">
    <property type="entry name" value="AMP-dep_synth/lig_dom"/>
</dbReference>
<feature type="domain" description="Carrier" evidence="5">
    <location>
        <begin position="1618"/>
        <end position="1693"/>
    </location>
</feature>
<dbReference type="Gene3D" id="1.10.1200.10">
    <property type="entry name" value="ACP-like"/>
    <property type="match status" value="2"/>
</dbReference>
<comment type="cofactor">
    <cofactor evidence="1">
        <name>pantetheine 4'-phosphate</name>
        <dbReference type="ChEBI" id="CHEBI:47942"/>
    </cofactor>
</comment>
<dbReference type="SUPFAM" id="SSF47336">
    <property type="entry name" value="ACP-like"/>
    <property type="match status" value="2"/>
</dbReference>
<dbReference type="FunFam" id="3.30.300.30:FF:000015">
    <property type="entry name" value="Nonribosomal peptide synthase SidD"/>
    <property type="match status" value="1"/>
</dbReference>
<dbReference type="FunFam" id="2.30.38.10:FF:000001">
    <property type="entry name" value="Non-ribosomal peptide synthetase PvdI"/>
    <property type="match status" value="2"/>
</dbReference>
<dbReference type="Pfam" id="PF13193">
    <property type="entry name" value="AMP-binding_C"/>
    <property type="match status" value="2"/>
</dbReference>
<dbReference type="PROSITE" id="PS50075">
    <property type="entry name" value="CARRIER"/>
    <property type="match status" value="2"/>
</dbReference>
<dbReference type="InterPro" id="IPR001242">
    <property type="entry name" value="Condensation_dom"/>
</dbReference>
<dbReference type="STRING" id="1192034.CAP_6180"/>
<dbReference type="InterPro" id="IPR020806">
    <property type="entry name" value="PKS_PP-bd"/>
</dbReference>
<dbReference type="GO" id="GO:0016874">
    <property type="term" value="F:ligase activity"/>
    <property type="evidence" value="ECO:0007669"/>
    <property type="project" value="UniProtKB-KW"/>
</dbReference>
<dbReference type="FunFam" id="1.10.1200.10:FF:000016">
    <property type="entry name" value="Non-ribosomal peptide synthase"/>
    <property type="match status" value="1"/>
</dbReference>
<dbReference type="InterPro" id="IPR010071">
    <property type="entry name" value="AA_adenyl_dom"/>
</dbReference>
<dbReference type="PANTHER" id="PTHR45527:SF1">
    <property type="entry name" value="FATTY ACID SYNTHASE"/>
    <property type="match status" value="1"/>
</dbReference>
<evidence type="ECO:0000256" key="3">
    <source>
        <dbReference type="ARBA" id="ARBA00022553"/>
    </source>
</evidence>
<comment type="caution">
    <text evidence="6">The sequence shown here is derived from an EMBL/GenBank/DDBJ whole genome shotgun (WGS) entry which is preliminary data.</text>
</comment>
<dbReference type="GO" id="GO:0031177">
    <property type="term" value="F:phosphopantetheine binding"/>
    <property type="evidence" value="ECO:0007669"/>
    <property type="project" value="InterPro"/>
</dbReference>
<evidence type="ECO:0000256" key="2">
    <source>
        <dbReference type="ARBA" id="ARBA00022450"/>
    </source>
</evidence>
<dbReference type="CDD" id="cd19531">
    <property type="entry name" value="LCL_NRPS-like"/>
    <property type="match status" value="1"/>
</dbReference>
<dbReference type="EMBL" id="ASRX01000051">
    <property type="protein sequence ID" value="EYF03066.1"/>
    <property type="molecule type" value="Genomic_DNA"/>
</dbReference>
<feature type="region of interest" description="Disordered" evidence="4">
    <location>
        <begin position="475"/>
        <end position="501"/>
    </location>
</feature>
<dbReference type="Pfam" id="PF00550">
    <property type="entry name" value="PP-binding"/>
    <property type="match status" value="2"/>
</dbReference>
<dbReference type="Gene3D" id="2.30.38.10">
    <property type="entry name" value="Luciferase, Domain 3"/>
    <property type="match status" value="2"/>
</dbReference>
<protein>
    <submittedName>
        <fullName evidence="6">Long-chain-fatty-acid--CoA ligase</fullName>
    </submittedName>
</protein>
<dbReference type="NCBIfam" id="NF003417">
    <property type="entry name" value="PRK04813.1"/>
    <property type="match status" value="2"/>
</dbReference>
<dbReference type="Proteomes" id="UP000019678">
    <property type="component" value="Unassembled WGS sequence"/>
</dbReference>
<dbReference type="FunFam" id="3.30.300.30:FF:000010">
    <property type="entry name" value="Enterobactin synthetase component F"/>
    <property type="match status" value="1"/>
</dbReference>
<dbReference type="PROSITE" id="PS00012">
    <property type="entry name" value="PHOSPHOPANTETHEINE"/>
    <property type="match status" value="1"/>
</dbReference>
<dbReference type="GO" id="GO:0044550">
    <property type="term" value="P:secondary metabolite biosynthetic process"/>
    <property type="evidence" value="ECO:0007669"/>
    <property type="project" value="UniProtKB-ARBA"/>
</dbReference>
<name>A0A017T3G3_9BACT</name>
<dbReference type="NCBIfam" id="TIGR01733">
    <property type="entry name" value="AA-adenyl-dom"/>
    <property type="match status" value="2"/>
</dbReference>
<evidence type="ECO:0000259" key="5">
    <source>
        <dbReference type="PROSITE" id="PS50075"/>
    </source>
</evidence>
<dbReference type="Gene3D" id="3.30.300.30">
    <property type="match status" value="2"/>
</dbReference>
<sequence length="1730" mass="188136">MPRREPFLQTVHRMTSTHSSDADACVHQLFERQAARLPDAVAITFGTAHLTYGELNRQANRLAHRLKEMGVGTEVLVGLCVERSIEALVGLIAVLKAGGAYVPIDPAYPPDRVAFMLEDAAVPVLLTQARLAASLPPHGAKVVLLDEACAAIASPEDDGLPDLATDPDRLAYVIYTSGSTGRPKGAQLTHRGVVNLALAQQAVFREVGPGSRVLQFASLSFDASVWEILLALTTGATLVMGSRAAMMPGPALVEFLRTEAISSAVFMASALSALPEGAEDMLPALHTLVVSGEACRADLAARWSRGRRFFNVYGPTEASCVTTMAECVAAAAAPPIGGPIPRTTCVVLDAALRMVPDGEPGELYIGGVGIARGYLRRPALTASRFIPDLFGGEPGARLYRTGDLVRRLPDGALTFLGRVDSQVKIRGFRVELEEIEAVIARHPAVRAAAVVVRSTGAYQDRLVAYIVARTGEGVAGASGAGSVAEKGRPQRPTGSSHALSRTLRESLRASLPEPMIPSAFVVLDALPLTAGGKLDRAALPDVGPERPTGGEDLGLPRNEVEATIAAIWAEVLGIERVGMDEDLFELGAHSLLVARVLSRLRSAFSTEIPLHSMFASRTVSSLARSVQEQRGGASRAAPVFIPRTRRDGPLPLSHGQRQIWVHAGMTEGARFYNEPFSIRLPGALDVPAFRRALDEMVRRHEIWRTTFTKVSGEPVQRIGAPAPMDLTLVDLRQLPEETRWARALALATDEARAPFDLEQGPLLRATLVRLGEADQVLFMTAHHIVMDGVSLFEVLPGELRALYQAFARGEPSPLPELPIQYADVALWQREQQAGGALASKVDYWKKQLAGLPTMELPFDRPRPVAPSHRGARQCVALSRELSLRVKTLAREQGVTVFVVLLAAFKALLFRHVRQDEIVVGTFSSNRDRPETEGLLGFFLNTLVLRTDLRGDPTFGELVRRVRDVSLEALTHQDVPFSRLVEVLQPARVPGRNPLFQAAFVLEPPAPSSDDGWSMSQLDVDTGASKFDLTLELDEREEGIIGRVEYSTDLFDAETIARMVGHYETLLDGATRDAACRVAELPLLTPAEQRMLDAWSTALPGPGHDVCVHRLFEEQVERSPEAIAVMLDNGGSGVESITYRELNRRANQLAHRLVRLGVSREDRVAVCMYRSVEMVVALLAVLKAGLVYVPLDPAYPTERIAFMLDQARAGILLTQARIGDILPGRLRVLCLDTDWDDIGQESGDDLEVAASPDQLAYVIYTSGSTGRPKGVAVPHEAIARLVKGTNYAHFGPEEVFLQFAPVSFDAATFEIWAPLLNGGRLVVMPPTTPAIDELLRVIREHGVTTVFFTTGLFHVLVEERLQDMRALRQILAGGDVMSPQHISRVVNELPGCRMVHVYGPTETTTFACSYHVTSAVRDIVPIGHPIPGTRMHVLDEQMRIVPAGGRGELYIGGEGLARGYWGRPDLTAERFVPDPTGLEKGGRLYRTGDKVRLTSDGKIEFHGRIDHQVKVRGFRIELGEIETVLSAHPGVRDAVVAARPDHSGEKRLVAYVVPHPDAATSGSMERSILDYLQPRLPDYMLPSAIVVLDALPLTPSHKVNRSALPAPEEYRPADKPVVAPRSQLEEQLAALWKDVLGLKHVGVHDNFFDLGGHSLILMRLHERIRETLSVSLSIVDIFARPTIGELATFLASGDGGGNFAEADARARKQREILKRKKLTAAQAKSKPHGSA</sequence>
<evidence type="ECO:0000313" key="6">
    <source>
        <dbReference type="EMBL" id="EYF03066.1"/>
    </source>
</evidence>
<dbReference type="InterPro" id="IPR009081">
    <property type="entry name" value="PP-bd_ACP"/>
</dbReference>
<dbReference type="PANTHER" id="PTHR45527">
    <property type="entry name" value="NONRIBOSOMAL PEPTIDE SYNTHETASE"/>
    <property type="match status" value="1"/>
</dbReference>
<keyword evidence="7" id="KW-1185">Reference proteome</keyword>
<dbReference type="InterPro" id="IPR025110">
    <property type="entry name" value="AMP-bd_C"/>
</dbReference>
<dbReference type="SUPFAM" id="SSF56801">
    <property type="entry name" value="Acetyl-CoA synthetase-like"/>
    <property type="match status" value="2"/>
</dbReference>
<dbReference type="FunFam" id="3.40.50.980:FF:000001">
    <property type="entry name" value="Non-ribosomal peptide synthetase"/>
    <property type="match status" value="2"/>
</dbReference>
<evidence type="ECO:0000313" key="7">
    <source>
        <dbReference type="Proteomes" id="UP000019678"/>
    </source>
</evidence>
<dbReference type="InterPro" id="IPR045851">
    <property type="entry name" value="AMP-bd_C_sf"/>
</dbReference>
<gene>
    <name evidence="6" type="ORF">CAP_6180</name>
</gene>
<dbReference type="eggNOG" id="COG1020">
    <property type="taxonomic scope" value="Bacteria"/>
</dbReference>
<dbReference type="InterPro" id="IPR020845">
    <property type="entry name" value="AMP-binding_CS"/>
</dbReference>
<evidence type="ECO:0000256" key="4">
    <source>
        <dbReference type="SAM" id="MobiDB-lite"/>
    </source>
</evidence>
<dbReference type="Pfam" id="PF00668">
    <property type="entry name" value="Condensation"/>
    <property type="match status" value="1"/>
</dbReference>
<dbReference type="CDD" id="cd12117">
    <property type="entry name" value="A_NRPS_Srf_like"/>
    <property type="match status" value="1"/>
</dbReference>
<dbReference type="FunFam" id="3.40.50.12780:FF:000012">
    <property type="entry name" value="Non-ribosomal peptide synthetase"/>
    <property type="match status" value="2"/>
</dbReference>
<dbReference type="Gene3D" id="3.30.559.30">
    <property type="entry name" value="Nonribosomal peptide synthetase, condensation domain"/>
    <property type="match status" value="1"/>
</dbReference>
<feature type="domain" description="Carrier" evidence="5">
    <location>
        <begin position="555"/>
        <end position="630"/>
    </location>
</feature>
<organism evidence="6 7">
    <name type="scientific">Chondromyces apiculatus DSM 436</name>
    <dbReference type="NCBI Taxonomy" id="1192034"/>
    <lineage>
        <taxon>Bacteria</taxon>
        <taxon>Pseudomonadati</taxon>
        <taxon>Myxococcota</taxon>
        <taxon>Polyangia</taxon>
        <taxon>Polyangiales</taxon>
        <taxon>Polyangiaceae</taxon>
        <taxon>Chondromyces</taxon>
    </lineage>
</organism>
<dbReference type="Gene3D" id="3.40.50.980">
    <property type="match status" value="4"/>
</dbReference>
<reference evidence="6 7" key="1">
    <citation type="submission" date="2013-05" db="EMBL/GenBank/DDBJ databases">
        <title>Genome assembly of Chondromyces apiculatus DSM 436.</title>
        <authorList>
            <person name="Sharma G."/>
            <person name="Khatri I."/>
            <person name="Kaur C."/>
            <person name="Mayilraj S."/>
            <person name="Subramanian S."/>
        </authorList>
    </citation>
    <scope>NUCLEOTIDE SEQUENCE [LARGE SCALE GENOMIC DNA]</scope>
    <source>
        <strain evidence="6 7">DSM 436</strain>
    </source>
</reference>
<keyword evidence="2" id="KW-0596">Phosphopantetheine</keyword>
<dbReference type="InterPro" id="IPR023213">
    <property type="entry name" value="CAT-like_dom_sf"/>
</dbReference>
<dbReference type="SUPFAM" id="SSF52777">
    <property type="entry name" value="CoA-dependent acyltransferases"/>
    <property type="match status" value="2"/>
</dbReference>
<dbReference type="GO" id="GO:0072330">
    <property type="term" value="P:monocarboxylic acid biosynthetic process"/>
    <property type="evidence" value="ECO:0007669"/>
    <property type="project" value="UniProtKB-ARBA"/>
</dbReference>